<evidence type="ECO:0000313" key="4">
    <source>
        <dbReference type="Proteomes" id="UP000000589"/>
    </source>
</evidence>
<dbReference type="SMR" id="D6RJ75"/>
<evidence type="ECO:0000313" key="3">
    <source>
        <dbReference type="MGI" id="MGI:1913544"/>
    </source>
</evidence>
<reference evidence="2 4" key="2">
    <citation type="journal article" date="2011" name="PLoS Biol.">
        <title>Modernizing reference genome assemblies.</title>
        <authorList>
            <person name="Church D.M."/>
            <person name="Schneider V.A."/>
            <person name="Graves T."/>
            <person name="Auger K."/>
            <person name="Cunningham F."/>
            <person name="Bouk N."/>
            <person name="Chen H.C."/>
            <person name="Agarwala R."/>
            <person name="McLaren W.M."/>
            <person name="Ritchie G.R."/>
            <person name="Albracht D."/>
            <person name="Kremitzki M."/>
            <person name="Rock S."/>
            <person name="Kotkiewicz H."/>
            <person name="Kremitzki C."/>
            <person name="Wollam A."/>
            <person name="Trani L."/>
            <person name="Fulton L."/>
            <person name="Fulton R."/>
            <person name="Matthews L."/>
            <person name="Whitehead S."/>
            <person name="Chow W."/>
            <person name="Torrance J."/>
            <person name="Dunn M."/>
            <person name="Harden G."/>
            <person name="Threadgold G."/>
            <person name="Wood J."/>
            <person name="Collins J."/>
            <person name="Heath P."/>
            <person name="Griffiths G."/>
            <person name="Pelan S."/>
            <person name="Grafham D."/>
            <person name="Eichler E.E."/>
            <person name="Weinstock G."/>
            <person name="Mardis E.R."/>
            <person name="Wilson R.K."/>
            <person name="Howe K."/>
            <person name="Flicek P."/>
            <person name="Hubbard T."/>
        </authorList>
    </citation>
    <scope>NUCLEOTIDE SEQUENCE [LARGE SCALE GENOMIC DNA]</scope>
    <source>
        <strain evidence="2 4">C57BL/6J</strain>
    </source>
</reference>
<keyword evidence="4" id="KW-1185">Reference proteome</keyword>
<name>D6RJ75_MOUSE</name>
<dbReference type="ExpressionAtlas" id="D6RJ75">
    <property type="expression patterns" value="baseline and differential"/>
</dbReference>
<gene>
    <name evidence="2 3" type="primary">Fam3a</name>
</gene>
<dbReference type="Ensembl" id="ENSMUST00000149218.8">
    <property type="protein sequence ID" value="ENSMUSP00000121662.2"/>
    <property type="gene ID" value="ENSMUSG00000031399.16"/>
</dbReference>
<accession>D6RJ75</accession>
<sequence>MRLAGPLRIVALIIIMGLTWILVTILLGGPGVGLPRIQQFFTSPENSVTADLR</sequence>
<dbReference type="VEuPathDB" id="HostDB:ENSMUSG00000031399"/>
<dbReference type="Antibodypedia" id="45386">
    <property type="antibodies" value="155 antibodies from 24 providers"/>
</dbReference>
<reference evidence="2 4" key="1">
    <citation type="journal article" date="2009" name="PLoS Biol.">
        <title>Lineage-specific biology revealed by a finished genome assembly of the mouse.</title>
        <authorList>
            <consortium name="Mouse Genome Sequencing Consortium"/>
            <person name="Church D.M."/>
            <person name="Goodstadt L."/>
            <person name="Hillier L.W."/>
            <person name="Zody M.C."/>
            <person name="Goldstein S."/>
            <person name="She X."/>
            <person name="Bult C.J."/>
            <person name="Agarwala R."/>
            <person name="Cherry J.L."/>
            <person name="DiCuccio M."/>
            <person name="Hlavina W."/>
            <person name="Kapustin Y."/>
            <person name="Meric P."/>
            <person name="Maglott D."/>
            <person name="Birtle Z."/>
            <person name="Marques A.C."/>
            <person name="Graves T."/>
            <person name="Zhou S."/>
            <person name="Teague B."/>
            <person name="Potamousis K."/>
            <person name="Churas C."/>
            <person name="Place M."/>
            <person name="Herschleb J."/>
            <person name="Runnheim R."/>
            <person name="Forrest D."/>
            <person name="Amos-Landgraf J."/>
            <person name="Schwartz D.C."/>
            <person name="Cheng Z."/>
            <person name="Lindblad-Toh K."/>
            <person name="Eichler E.E."/>
            <person name="Ponting C.P."/>
        </authorList>
    </citation>
    <scope>NUCLEOTIDE SEQUENCE [LARGE SCALE GENOMIC DNA]</scope>
    <source>
        <strain evidence="2 4">C57BL/6J</strain>
    </source>
</reference>
<proteinExistence type="predicted"/>
<dbReference type="GeneTree" id="ENSGT00950000183004"/>
<feature type="transmembrane region" description="Helical" evidence="1">
    <location>
        <begin position="7"/>
        <end position="27"/>
    </location>
</feature>
<evidence type="ECO:0000256" key="1">
    <source>
        <dbReference type="SAM" id="Phobius"/>
    </source>
</evidence>
<dbReference type="MGI" id="MGI:1913544">
    <property type="gene designation" value="Fam3a"/>
</dbReference>
<dbReference type="HOGENOM" id="CLU_3105719_0_0_1"/>
<reference evidence="2" key="4">
    <citation type="submission" date="2025-09" db="UniProtKB">
        <authorList>
            <consortium name="Ensembl"/>
        </authorList>
    </citation>
    <scope>IDENTIFICATION</scope>
    <source>
        <strain evidence="2">C57BL/6J</strain>
    </source>
</reference>
<dbReference type="Proteomes" id="UP000000589">
    <property type="component" value="Chromosome X"/>
</dbReference>
<reference evidence="2" key="3">
    <citation type="submission" date="2025-08" db="UniProtKB">
        <authorList>
            <consortium name="Ensembl"/>
        </authorList>
    </citation>
    <scope>IDENTIFICATION</scope>
    <source>
        <strain evidence="2">C57BL/6J</strain>
    </source>
</reference>
<keyword evidence="1" id="KW-1133">Transmembrane helix</keyword>
<evidence type="ECO:0000313" key="2">
    <source>
        <dbReference type="Ensembl" id="ENSMUSP00000121662.2"/>
    </source>
</evidence>
<keyword evidence="1" id="KW-0472">Membrane</keyword>
<dbReference type="AGR" id="MGI:1913544"/>
<dbReference type="AlphaFoldDB" id="D6RJ75"/>
<keyword evidence="1" id="KW-0812">Transmembrane</keyword>
<dbReference type="Bgee" id="ENSMUSG00000031399">
    <property type="expression patterns" value="Expressed in otolith organ and 227 other cell types or tissues"/>
</dbReference>
<organism evidence="2 4">
    <name type="scientific">Mus musculus</name>
    <name type="common">Mouse</name>
    <dbReference type="NCBI Taxonomy" id="10090"/>
    <lineage>
        <taxon>Eukaryota</taxon>
        <taxon>Metazoa</taxon>
        <taxon>Chordata</taxon>
        <taxon>Craniata</taxon>
        <taxon>Vertebrata</taxon>
        <taxon>Euteleostomi</taxon>
        <taxon>Mammalia</taxon>
        <taxon>Eutheria</taxon>
        <taxon>Euarchontoglires</taxon>
        <taxon>Glires</taxon>
        <taxon>Rodentia</taxon>
        <taxon>Myomorpha</taxon>
        <taxon>Muroidea</taxon>
        <taxon>Muridae</taxon>
        <taxon>Murinae</taxon>
        <taxon>Mus</taxon>
        <taxon>Mus</taxon>
    </lineage>
</organism>
<protein>
    <submittedName>
        <fullName evidence="2">FAM3 metabolism regulating signaling molecule A</fullName>
    </submittedName>
</protein>